<gene>
    <name evidence="1" type="ORF">L2E82_29656</name>
</gene>
<name>A0ACB9CYU0_CICIN</name>
<sequence length="344" mass="39930">MQMSISDGSPLSRVSEPRSVNHEDEKTNLALVLDSFKDKYSTFPKERGWMGENLYMYRGYWFTSKTAFAIETTIAMQNTFQAHSTDIYLITQPKAGTTWIKALVFATVNRFKYKTNSLLTHPLRTFNPHKCVPFVELEFLSNFPTYTNQHQPRIFGTHKPYTVLPQSIHDAGCRLVYVCRNPKDILVSWFLFANKMSDRPRVQMTLDEMFEVYTKGLMPYGPYWDHVKEHYKVSLEQPTRILFLTYEEMKRDTPNTVKRLAEFLGCPFSKEEEAKGVVEEITALCSFETLKEVNQLGNYRDGVTNESFFREGKVGGWSKYLTAEMSQTLDDITNENFKGLDISF</sequence>
<protein>
    <submittedName>
        <fullName evidence="1">Uncharacterized protein</fullName>
    </submittedName>
</protein>
<evidence type="ECO:0000313" key="2">
    <source>
        <dbReference type="Proteomes" id="UP001055811"/>
    </source>
</evidence>
<comment type="caution">
    <text evidence="1">The sequence shown here is derived from an EMBL/GenBank/DDBJ whole genome shotgun (WGS) entry which is preliminary data.</text>
</comment>
<reference evidence="1 2" key="2">
    <citation type="journal article" date="2022" name="Mol. Ecol. Resour.">
        <title>The genomes of chicory, endive, great burdock and yacon provide insights into Asteraceae paleo-polyploidization history and plant inulin production.</title>
        <authorList>
            <person name="Fan W."/>
            <person name="Wang S."/>
            <person name="Wang H."/>
            <person name="Wang A."/>
            <person name="Jiang F."/>
            <person name="Liu H."/>
            <person name="Zhao H."/>
            <person name="Xu D."/>
            <person name="Zhang Y."/>
        </authorList>
    </citation>
    <scope>NUCLEOTIDE SEQUENCE [LARGE SCALE GENOMIC DNA]</scope>
    <source>
        <strain evidence="2">cv. Punajuju</strain>
        <tissue evidence="1">Leaves</tissue>
    </source>
</reference>
<organism evidence="1 2">
    <name type="scientific">Cichorium intybus</name>
    <name type="common">Chicory</name>
    <dbReference type="NCBI Taxonomy" id="13427"/>
    <lineage>
        <taxon>Eukaryota</taxon>
        <taxon>Viridiplantae</taxon>
        <taxon>Streptophyta</taxon>
        <taxon>Embryophyta</taxon>
        <taxon>Tracheophyta</taxon>
        <taxon>Spermatophyta</taxon>
        <taxon>Magnoliopsida</taxon>
        <taxon>eudicotyledons</taxon>
        <taxon>Gunneridae</taxon>
        <taxon>Pentapetalae</taxon>
        <taxon>asterids</taxon>
        <taxon>campanulids</taxon>
        <taxon>Asterales</taxon>
        <taxon>Asteraceae</taxon>
        <taxon>Cichorioideae</taxon>
        <taxon>Cichorieae</taxon>
        <taxon>Cichoriinae</taxon>
        <taxon>Cichorium</taxon>
    </lineage>
</organism>
<evidence type="ECO:0000313" key="1">
    <source>
        <dbReference type="EMBL" id="KAI3739257.1"/>
    </source>
</evidence>
<reference evidence="2" key="1">
    <citation type="journal article" date="2022" name="Mol. Ecol. Resour.">
        <title>The genomes of chicory, endive, great burdock and yacon provide insights into Asteraceae palaeo-polyploidization history and plant inulin production.</title>
        <authorList>
            <person name="Fan W."/>
            <person name="Wang S."/>
            <person name="Wang H."/>
            <person name="Wang A."/>
            <person name="Jiang F."/>
            <person name="Liu H."/>
            <person name="Zhao H."/>
            <person name="Xu D."/>
            <person name="Zhang Y."/>
        </authorList>
    </citation>
    <scope>NUCLEOTIDE SEQUENCE [LARGE SCALE GENOMIC DNA]</scope>
    <source>
        <strain evidence="2">cv. Punajuju</strain>
    </source>
</reference>
<accession>A0ACB9CYU0</accession>
<dbReference type="Proteomes" id="UP001055811">
    <property type="component" value="Linkage Group LG05"/>
</dbReference>
<dbReference type="EMBL" id="CM042013">
    <property type="protein sequence ID" value="KAI3739257.1"/>
    <property type="molecule type" value="Genomic_DNA"/>
</dbReference>
<keyword evidence="2" id="KW-1185">Reference proteome</keyword>
<proteinExistence type="predicted"/>